<keyword evidence="1" id="KW-0812">Transmembrane</keyword>
<dbReference type="EMBL" id="FNOK01000009">
    <property type="protein sequence ID" value="SDX30517.1"/>
    <property type="molecule type" value="Genomic_DNA"/>
</dbReference>
<keyword evidence="1" id="KW-1133">Transmembrane helix</keyword>
<gene>
    <name evidence="2" type="ORF">SAMN05216215_1009179</name>
</gene>
<evidence type="ECO:0000256" key="1">
    <source>
        <dbReference type="SAM" id="Phobius"/>
    </source>
</evidence>
<proteinExistence type="predicted"/>
<keyword evidence="3" id="KW-1185">Reference proteome</keyword>
<organism evidence="2 3">
    <name type="scientific">Saccharopolyspora shandongensis</name>
    <dbReference type="NCBI Taxonomy" id="418495"/>
    <lineage>
        <taxon>Bacteria</taxon>
        <taxon>Bacillati</taxon>
        <taxon>Actinomycetota</taxon>
        <taxon>Actinomycetes</taxon>
        <taxon>Pseudonocardiales</taxon>
        <taxon>Pseudonocardiaceae</taxon>
        <taxon>Saccharopolyspora</taxon>
    </lineage>
</organism>
<evidence type="ECO:0000313" key="2">
    <source>
        <dbReference type="EMBL" id="SDX30517.1"/>
    </source>
</evidence>
<accession>A0A1H3ALF2</accession>
<dbReference type="AlphaFoldDB" id="A0A1H3ALF2"/>
<protein>
    <submittedName>
        <fullName evidence="2">Uncharacterized protein</fullName>
    </submittedName>
</protein>
<dbReference type="OrthoDB" id="9892222at2"/>
<keyword evidence="1" id="KW-0472">Membrane</keyword>
<reference evidence="3" key="1">
    <citation type="submission" date="2016-10" db="EMBL/GenBank/DDBJ databases">
        <authorList>
            <person name="Varghese N."/>
            <person name="Submissions S."/>
        </authorList>
    </citation>
    <scope>NUCLEOTIDE SEQUENCE [LARGE SCALE GENOMIC DNA]</scope>
    <source>
        <strain evidence="3">CGMCC 4.3530</strain>
    </source>
</reference>
<evidence type="ECO:0000313" key="3">
    <source>
        <dbReference type="Proteomes" id="UP000199529"/>
    </source>
</evidence>
<name>A0A1H3ALF2_9PSEU</name>
<feature type="transmembrane region" description="Helical" evidence="1">
    <location>
        <begin position="35"/>
        <end position="53"/>
    </location>
</feature>
<sequence length="59" mass="6587">MWRIARQPTRRPYPGGVLLLLQADPTGLSTPLGQVVIGAGLLAVVVLAVRFLWEHRNRR</sequence>
<dbReference type="Proteomes" id="UP000199529">
    <property type="component" value="Unassembled WGS sequence"/>
</dbReference>